<evidence type="ECO:0000313" key="1">
    <source>
        <dbReference type="Proteomes" id="UP000887565"/>
    </source>
</evidence>
<keyword evidence="1" id="KW-1185">Reference proteome</keyword>
<dbReference type="AlphaFoldDB" id="A0A915IXD7"/>
<evidence type="ECO:0000313" key="2">
    <source>
        <dbReference type="WBParaSite" id="nRc.2.0.1.t18427-RA"/>
    </source>
</evidence>
<reference evidence="2" key="1">
    <citation type="submission" date="2022-11" db="UniProtKB">
        <authorList>
            <consortium name="WormBaseParasite"/>
        </authorList>
    </citation>
    <scope>IDENTIFICATION</scope>
</reference>
<name>A0A915IXD7_ROMCU</name>
<dbReference type="Proteomes" id="UP000887565">
    <property type="component" value="Unplaced"/>
</dbReference>
<sequence>MPPHAAKANKQNFELFDSINVQDSKTVILTKNKFFVQFLINERIDSNGSYRSENDVYAALLLPGFQKALSGFCLVAAIDVDWQNVHPSGRLNRLYISLTARSTTGWMLSMVARKFGHGD</sequence>
<dbReference type="WBParaSite" id="nRc.2.0.1.t18427-RA">
    <property type="protein sequence ID" value="nRc.2.0.1.t18427-RA"/>
    <property type="gene ID" value="nRc.2.0.1.g18427"/>
</dbReference>
<organism evidence="1 2">
    <name type="scientific">Romanomermis culicivorax</name>
    <name type="common">Nematode worm</name>
    <dbReference type="NCBI Taxonomy" id="13658"/>
    <lineage>
        <taxon>Eukaryota</taxon>
        <taxon>Metazoa</taxon>
        <taxon>Ecdysozoa</taxon>
        <taxon>Nematoda</taxon>
        <taxon>Enoplea</taxon>
        <taxon>Dorylaimia</taxon>
        <taxon>Mermithida</taxon>
        <taxon>Mermithoidea</taxon>
        <taxon>Mermithidae</taxon>
        <taxon>Romanomermis</taxon>
    </lineage>
</organism>
<protein>
    <submittedName>
        <fullName evidence="2">Uncharacterized protein</fullName>
    </submittedName>
</protein>
<proteinExistence type="predicted"/>
<accession>A0A915IXD7</accession>